<evidence type="ECO:0000313" key="3">
    <source>
        <dbReference type="EMBL" id="EGD49111.1"/>
    </source>
</evidence>
<feature type="transmembrane region" description="Helical" evidence="1">
    <location>
        <begin position="7"/>
        <end position="29"/>
    </location>
</feature>
<gene>
    <name evidence="3" type="ORF">Cpap_3540</name>
</gene>
<organism evidence="3 4">
    <name type="scientific">Ruminiclostridium papyrosolvens DSM 2782</name>
    <dbReference type="NCBI Taxonomy" id="588581"/>
    <lineage>
        <taxon>Bacteria</taxon>
        <taxon>Bacillati</taxon>
        <taxon>Bacillota</taxon>
        <taxon>Clostridia</taxon>
        <taxon>Eubacteriales</taxon>
        <taxon>Oscillospiraceae</taxon>
        <taxon>Ruminiclostridium</taxon>
    </lineage>
</organism>
<dbReference type="Pfam" id="PF25842">
    <property type="entry name" value="NfeD_TM"/>
    <property type="match status" value="1"/>
</dbReference>
<evidence type="ECO:0000313" key="4">
    <source>
        <dbReference type="Proteomes" id="UP000003860"/>
    </source>
</evidence>
<proteinExistence type="predicted"/>
<dbReference type="InterPro" id="IPR058653">
    <property type="entry name" value="NfeD2_TM"/>
</dbReference>
<comment type="caution">
    <text evidence="3">The sequence shown here is derived from an EMBL/GenBank/DDBJ whole genome shotgun (WGS) entry which is preliminary data.</text>
</comment>
<evidence type="ECO:0000256" key="1">
    <source>
        <dbReference type="SAM" id="Phobius"/>
    </source>
</evidence>
<sequence>MYHFYTTVFLVGVFYTIISLIISGISGVFHANGDFGGSHMHGHGGDCGHIPGHVHADGGSIDGSHSLDGSQGVEGTDMSSSILSWLGLLFNPLIAVSFLTVFGGIGITSTKFFSWNWIVVLIAALGSGIIISTILYNLVAKPLYRSENSSGVSREELLGIQAEVTTDIIENGFGTIKYTVNSIKYTAPARHVENKLVKQGEKVFICKIENNTFFISELSKVII</sequence>
<name>F1T9C9_9FIRM</name>
<accession>F1T9C9</accession>
<reference evidence="3" key="2">
    <citation type="submission" date="2011-01" db="EMBL/GenBank/DDBJ databases">
        <title>The Non-contiguous Finished genome of Clostridium papyrosolvens.</title>
        <authorList>
            <person name="Lucas S."/>
            <person name="Copeland A."/>
            <person name="Lapidus A."/>
            <person name="Cheng J.-F."/>
            <person name="Goodwin L."/>
            <person name="Pitluck S."/>
            <person name="Misra M."/>
            <person name="Chertkov O."/>
            <person name="Detter J.C."/>
            <person name="Han C."/>
            <person name="Tapia R."/>
            <person name="Land M."/>
            <person name="Hauser L."/>
            <person name="Kyrpides N."/>
            <person name="Ivanova N."/>
            <person name="Pagani I."/>
            <person name="Mouttaki H."/>
            <person name="He Z."/>
            <person name="Zhou J."/>
            <person name="Hemme C.L."/>
            <person name="Woyke T."/>
        </authorList>
    </citation>
    <scope>NUCLEOTIDE SEQUENCE [LARGE SCALE GENOMIC DNA]</scope>
    <source>
        <strain evidence="3">DSM 2782</strain>
    </source>
</reference>
<feature type="transmembrane region" description="Helical" evidence="1">
    <location>
        <begin position="82"/>
        <end position="105"/>
    </location>
</feature>
<evidence type="ECO:0000259" key="2">
    <source>
        <dbReference type="Pfam" id="PF25842"/>
    </source>
</evidence>
<dbReference type="STRING" id="588581.Cpap_3540"/>
<feature type="transmembrane region" description="Helical" evidence="1">
    <location>
        <begin position="117"/>
        <end position="139"/>
    </location>
</feature>
<reference evidence="3" key="1">
    <citation type="submission" date="2009-07" db="EMBL/GenBank/DDBJ databases">
        <authorList>
            <consortium name="US DOE Joint Genome Institute (JGI-PGF)"/>
            <person name="Lucas S."/>
            <person name="Copeland A."/>
            <person name="Lapidus A."/>
            <person name="Glavina del Rio T."/>
            <person name="Tice H."/>
            <person name="Bruce D."/>
            <person name="Goodwin L."/>
            <person name="Pitluck S."/>
            <person name="Larimer F."/>
            <person name="Land M.L."/>
            <person name="Mouttaki H."/>
            <person name="He Z."/>
            <person name="Zhou J."/>
            <person name="Hemme C.L."/>
        </authorList>
    </citation>
    <scope>NUCLEOTIDE SEQUENCE [LARGE SCALE GENOMIC DNA]</scope>
    <source>
        <strain evidence="3">DSM 2782</strain>
    </source>
</reference>
<keyword evidence="1" id="KW-1133">Transmembrane helix</keyword>
<feature type="domain" description="Membrane protein NfeD2 N-terminal transmembrane" evidence="2">
    <location>
        <begin position="81"/>
        <end position="148"/>
    </location>
</feature>
<dbReference type="Gene3D" id="2.40.50.140">
    <property type="entry name" value="Nucleic acid-binding proteins"/>
    <property type="match status" value="1"/>
</dbReference>
<dbReference type="EMBL" id="ACXX02000002">
    <property type="protein sequence ID" value="EGD49111.1"/>
    <property type="molecule type" value="Genomic_DNA"/>
</dbReference>
<dbReference type="RefSeq" id="WP_004617246.1">
    <property type="nucleotide sequence ID" value="NZ_ACXX02000002.1"/>
</dbReference>
<dbReference type="AlphaFoldDB" id="F1T9C9"/>
<dbReference type="Proteomes" id="UP000003860">
    <property type="component" value="Unassembled WGS sequence"/>
</dbReference>
<protein>
    <recommendedName>
        <fullName evidence="2">Membrane protein NfeD2 N-terminal transmembrane domain-containing protein</fullName>
    </recommendedName>
</protein>
<dbReference type="OrthoDB" id="1807862at2"/>
<keyword evidence="1" id="KW-0472">Membrane</keyword>
<keyword evidence="1" id="KW-0812">Transmembrane</keyword>
<keyword evidence="4" id="KW-1185">Reference proteome</keyword>
<dbReference type="InterPro" id="IPR012340">
    <property type="entry name" value="NA-bd_OB-fold"/>
</dbReference>
<dbReference type="eggNOG" id="COG1585">
    <property type="taxonomic scope" value="Bacteria"/>
</dbReference>